<dbReference type="EMBL" id="JANPWB010000007">
    <property type="protein sequence ID" value="KAJ1170813.1"/>
    <property type="molecule type" value="Genomic_DNA"/>
</dbReference>
<organism evidence="2 3">
    <name type="scientific">Pleurodeles waltl</name>
    <name type="common">Iberian ribbed newt</name>
    <dbReference type="NCBI Taxonomy" id="8319"/>
    <lineage>
        <taxon>Eukaryota</taxon>
        <taxon>Metazoa</taxon>
        <taxon>Chordata</taxon>
        <taxon>Craniata</taxon>
        <taxon>Vertebrata</taxon>
        <taxon>Euteleostomi</taxon>
        <taxon>Amphibia</taxon>
        <taxon>Batrachia</taxon>
        <taxon>Caudata</taxon>
        <taxon>Salamandroidea</taxon>
        <taxon>Salamandridae</taxon>
        <taxon>Pleurodelinae</taxon>
        <taxon>Pleurodeles</taxon>
    </lineage>
</organism>
<dbReference type="AlphaFoldDB" id="A0AAV7T4B3"/>
<comment type="caution">
    <text evidence="2">The sequence shown here is derived from an EMBL/GenBank/DDBJ whole genome shotgun (WGS) entry which is preliminary data.</text>
</comment>
<name>A0AAV7T4B3_PLEWA</name>
<reference evidence="2" key="1">
    <citation type="journal article" date="2022" name="bioRxiv">
        <title>Sequencing and chromosome-scale assembly of the giantPleurodeles waltlgenome.</title>
        <authorList>
            <person name="Brown T."/>
            <person name="Elewa A."/>
            <person name="Iarovenko S."/>
            <person name="Subramanian E."/>
            <person name="Araus A.J."/>
            <person name="Petzold A."/>
            <person name="Susuki M."/>
            <person name="Suzuki K.-i.T."/>
            <person name="Hayashi T."/>
            <person name="Toyoda A."/>
            <person name="Oliveira C."/>
            <person name="Osipova E."/>
            <person name="Leigh N.D."/>
            <person name="Simon A."/>
            <person name="Yun M.H."/>
        </authorList>
    </citation>
    <scope>NUCLEOTIDE SEQUENCE</scope>
    <source>
        <strain evidence="2">20211129_DDA</strain>
        <tissue evidence="2">Liver</tissue>
    </source>
</reference>
<sequence>MGEMQQQRAQAVLGQGDDLWCEDECILDYEEGSLEEGELVDDKEGGQLVAAGRGGPSNVPSQSLQGARQVRPVSVGRALDGAQMVRRKAQ</sequence>
<protein>
    <submittedName>
        <fullName evidence="2">Uncharacterized protein</fullName>
    </submittedName>
</protein>
<gene>
    <name evidence="2" type="ORF">NDU88_002684</name>
</gene>
<evidence type="ECO:0000256" key="1">
    <source>
        <dbReference type="SAM" id="MobiDB-lite"/>
    </source>
</evidence>
<proteinExistence type="predicted"/>
<evidence type="ECO:0000313" key="3">
    <source>
        <dbReference type="Proteomes" id="UP001066276"/>
    </source>
</evidence>
<accession>A0AAV7T4B3</accession>
<evidence type="ECO:0000313" key="2">
    <source>
        <dbReference type="EMBL" id="KAJ1170813.1"/>
    </source>
</evidence>
<keyword evidence="3" id="KW-1185">Reference proteome</keyword>
<feature type="region of interest" description="Disordered" evidence="1">
    <location>
        <begin position="51"/>
        <end position="71"/>
    </location>
</feature>
<dbReference type="Proteomes" id="UP001066276">
    <property type="component" value="Chromosome 4_1"/>
</dbReference>